<dbReference type="InterPro" id="IPR036465">
    <property type="entry name" value="vWFA_dom_sf"/>
</dbReference>
<dbReference type="EMBL" id="JAIRAU010000001">
    <property type="protein sequence ID" value="MBZ5708198.1"/>
    <property type="molecule type" value="Genomic_DNA"/>
</dbReference>
<feature type="compositionally biased region" description="Low complexity" evidence="1">
    <location>
        <begin position="38"/>
        <end position="69"/>
    </location>
</feature>
<gene>
    <name evidence="3" type="ORF">K7C98_02935</name>
</gene>
<reference evidence="3" key="1">
    <citation type="submission" date="2021-08" db="EMBL/GenBank/DDBJ databases">
        <authorList>
            <person name="Stevens D.C."/>
        </authorList>
    </citation>
    <scope>NUCLEOTIDE SEQUENCE</scope>
    <source>
        <strain evidence="3">DSM 53165</strain>
    </source>
</reference>
<name>A0ABS7TJ24_9BACT</name>
<dbReference type="SUPFAM" id="SSF53300">
    <property type="entry name" value="vWA-like"/>
    <property type="match status" value="1"/>
</dbReference>
<feature type="region of interest" description="Disordered" evidence="1">
    <location>
        <begin position="20"/>
        <end position="79"/>
    </location>
</feature>
<feature type="compositionally biased region" description="Polar residues" evidence="1">
    <location>
        <begin position="24"/>
        <end position="35"/>
    </location>
</feature>
<sequence>MKRALFSSLVAVGLVGCGDDGKQVDTTGSSNTMTGILTLPGTSTEPTSTSSATEPTTTETVPTGTQGQTSDTATAGTTFDPNDCGEAVIDIPIVTPNVMLVLDKSGSMVTADKGYWDHDGDDANNDMIKDDDPNMMEPATPRITRWKSLYSVVDFITSTFENSMNLGAVLFPSKMAASAYNATACPVNMTPEVEIAPMNGQAILNAIPGADETDMTIKGGTPATKGVKAALAELGTIQDGQPQFIILVTDGAANCAEDAANNAELFEQYDENLAAVVGDAFANLNIPTYVVGIAIKDETSPMTNDGNPDNTNTFQRLNELADTGGRPRAGDVKFYDTQNQVELQMALEEISMQILSCSIALDPVPKYPDYVEVSVNGMAYGNTQVTTCDGSEDGWMFTSPDMNEIILCGKACSDFQMSGVLDAQYRCPNSG</sequence>
<organism evidence="3 4">
    <name type="scientific">Nannocystis pusilla</name>
    <dbReference type="NCBI Taxonomy" id="889268"/>
    <lineage>
        <taxon>Bacteria</taxon>
        <taxon>Pseudomonadati</taxon>
        <taxon>Myxococcota</taxon>
        <taxon>Polyangia</taxon>
        <taxon>Nannocystales</taxon>
        <taxon>Nannocystaceae</taxon>
        <taxon>Nannocystis</taxon>
    </lineage>
</organism>
<proteinExistence type="predicted"/>
<dbReference type="PROSITE" id="PS50234">
    <property type="entry name" value="VWFA"/>
    <property type="match status" value="1"/>
</dbReference>
<evidence type="ECO:0000313" key="4">
    <source>
        <dbReference type="Proteomes" id="UP001139031"/>
    </source>
</evidence>
<evidence type="ECO:0000259" key="2">
    <source>
        <dbReference type="PROSITE" id="PS50234"/>
    </source>
</evidence>
<dbReference type="RefSeq" id="WP_224189951.1">
    <property type="nucleotide sequence ID" value="NZ_JAIRAU010000001.1"/>
</dbReference>
<evidence type="ECO:0000256" key="1">
    <source>
        <dbReference type="SAM" id="MobiDB-lite"/>
    </source>
</evidence>
<dbReference type="PROSITE" id="PS51257">
    <property type="entry name" value="PROKAR_LIPOPROTEIN"/>
    <property type="match status" value="1"/>
</dbReference>
<keyword evidence="4" id="KW-1185">Reference proteome</keyword>
<dbReference type="Gene3D" id="3.40.50.410">
    <property type="entry name" value="von Willebrand factor, type A domain"/>
    <property type="match status" value="1"/>
</dbReference>
<feature type="compositionally biased region" description="Polar residues" evidence="1">
    <location>
        <begin position="70"/>
        <end position="79"/>
    </location>
</feature>
<accession>A0ABS7TJ24</accession>
<protein>
    <submittedName>
        <fullName evidence="3">VWA domain-containing protein</fullName>
    </submittedName>
</protein>
<feature type="domain" description="VWFA" evidence="2">
    <location>
        <begin position="97"/>
        <end position="350"/>
    </location>
</feature>
<comment type="caution">
    <text evidence="3">The sequence shown here is derived from an EMBL/GenBank/DDBJ whole genome shotgun (WGS) entry which is preliminary data.</text>
</comment>
<evidence type="ECO:0000313" key="3">
    <source>
        <dbReference type="EMBL" id="MBZ5708198.1"/>
    </source>
</evidence>
<dbReference type="InterPro" id="IPR002035">
    <property type="entry name" value="VWF_A"/>
</dbReference>
<dbReference type="Proteomes" id="UP001139031">
    <property type="component" value="Unassembled WGS sequence"/>
</dbReference>